<feature type="transmembrane region" description="Helical" evidence="1">
    <location>
        <begin position="135"/>
        <end position="164"/>
    </location>
</feature>
<protein>
    <recommendedName>
        <fullName evidence="4">Dolichyl-phosphate-mannose-protein mannosyltransferase</fullName>
    </recommendedName>
</protein>
<feature type="transmembrane region" description="Helical" evidence="1">
    <location>
        <begin position="15"/>
        <end position="36"/>
    </location>
</feature>
<dbReference type="EMBL" id="JACHIP010000002">
    <property type="protein sequence ID" value="MBB5056942.1"/>
    <property type="molecule type" value="Genomic_DNA"/>
</dbReference>
<dbReference type="RefSeq" id="WP_184215309.1">
    <property type="nucleotide sequence ID" value="NZ_JACHIP010000002.1"/>
</dbReference>
<accession>A0A7W8E2W0</accession>
<gene>
    <name evidence="2" type="ORF">HDF16_001627</name>
</gene>
<reference evidence="2 3" key="1">
    <citation type="submission" date="2020-08" db="EMBL/GenBank/DDBJ databases">
        <title>Genomic Encyclopedia of Type Strains, Phase IV (KMG-V): Genome sequencing to study the core and pangenomes of soil and plant-associated prokaryotes.</title>
        <authorList>
            <person name="Whitman W."/>
        </authorList>
    </citation>
    <scope>NUCLEOTIDE SEQUENCE [LARGE SCALE GENOMIC DNA]</scope>
    <source>
        <strain evidence="2 3">M8UP14</strain>
    </source>
</reference>
<keyword evidence="1" id="KW-0472">Membrane</keyword>
<feature type="transmembrane region" description="Helical" evidence="1">
    <location>
        <begin position="361"/>
        <end position="382"/>
    </location>
</feature>
<comment type="caution">
    <text evidence="2">The sequence shown here is derived from an EMBL/GenBank/DDBJ whole genome shotgun (WGS) entry which is preliminary data.</text>
</comment>
<keyword evidence="1" id="KW-1133">Transmembrane helix</keyword>
<feature type="transmembrane region" description="Helical" evidence="1">
    <location>
        <begin position="218"/>
        <end position="238"/>
    </location>
</feature>
<dbReference type="Proteomes" id="UP000540989">
    <property type="component" value="Unassembled WGS sequence"/>
</dbReference>
<evidence type="ECO:0000256" key="1">
    <source>
        <dbReference type="SAM" id="Phobius"/>
    </source>
</evidence>
<feature type="transmembrane region" description="Helical" evidence="1">
    <location>
        <begin position="97"/>
        <end position="114"/>
    </location>
</feature>
<keyword evidence="3" id="KW-1185">Reference proteome</keyword>
<feature type="transmembrane region" description="Helical" evidence="1">
    <location>
        <begin position="305"/>
        <end position="323"/>
    </location>
</feature>
<name>A0A7W8E2W0_9BACT</name>
<keyword evidence="1" id="KW-0812">Transmembrane</keyword>
<feature type="transmembrane region" description="Helical" evidence="1">
    <location>
        <begin position="275"/>
        <end position="293"/>
    </location>
</feature>
<evidence type="ECO:0008006" key="4">
    <source>
        <dbReference type="Google" id="ProtNLM"/>
    </source>
</evidence>
<proteinExistence type="predicted"/>
<dbReference type="AlphaFoldDB" id="A0A7W8E2W0"/>
<feature type="transmembrane region" description="Helical" evidence="1">
    <location>
        <begin position="184"/>
        <end position="206"/>
    </location>
</feature>
<organism evidence="2 3">
    <name type="scientific">Granulicella aggregans</name>
    <dbReference type="NCBI Taxonomy" id="474949"/>
    <lineage>
        <taxon>Bacteria</taxon>
        <taxon>Pseudomonadati</taxon>
        <taxon>Acidobacteriota</taxon>
        <taxon>Terriglobia</taxon>
        <taxon>Terriglobales</taxon>
        <taxon>Acidobacteriaceae</taxon>
        <taxon>Granulicella</taxon>
    </lineage>
</organism>
<evidence type="ECO:0000313" key="3">
    <source>
        <dbReference type="Proteomes" id="UP000540989"/>
    </source>
</evidence>
<sequence length="524" mass="58055">MINETQVQRSSSTGLLRVLPMLLFGAFAIVLLARFFTHGDLYLSYFEDDYFYYLVVAKHIVLHGVSSFDGIRPTNGYQPLWQVINIALYRVFGDHRSLFIALLLLVFLLVAGTYRTLRRTQVLMGESGGYGLAGALLSITFMASITRTGMEVSLTLLLLTLFWLRMTARPLEEQTPVDAMLSGLLASGVMLGRLDAFLVVGLYLLLTVARPMSTRRTALRPVLYFSVGLLPVALYFAMNHSIFGTLLPISGLAKNLKSPLIPSASTLRGLFKARSVNMLLTWPSIALGVLFVLRRKRAVDENLAARRVQLCVLMHPVLFYGVLSFTSDWPIWSWYLYPLVPIAALLGPQALSGWKALRPQVMVTGLTIAVGCVCILTVAGMLRHNLTERQLYLQAEELQEFSQTHPGRYAMGGGSGVPGYVMTSTVVQMEGLMGDRAFLDRIKRKEPLVQALEELQVDYYATMMMGGPQPGPCYRLREPEVAGHQSPVMAGDLCSPVADFINPGGQHLLVFDVHRLTASARNSR</sequence>
<evidence type="ECO:0000313" key="2">
    <source>
        <dbReference type="EMBL" id="MBB5056942.1"/>
    </source>
</evidence>